<reference evidence="1 2" key="1">
    <citation type="submission" date="2019-10" db="EMBL/GenBank/DDBJ databases">
        <authorList>
            <person name="Palmer J.M."/>
        </authorList>
    </citation>
    <scope>NUCLEOTIDE SEQUENCE [LARGE SCALE GENOMIC DNA]</scope>
    <source>
        <strain evidence="1 2">TWF718</strain>
    </source>
</reference>
<accession>A0AAN8MLH1</accession>
<comment type="caution">
    <text evidence="1">The sequence shown here is derived from an EMBL/GenBank/DDBJ whole genome shotgun (WGS) entry which is preliminary data.</text>
</comment>
<evidence type="ECO:0000313" key="1">
    <source>
        <dbReference type="EMBL" id="KAK6334702.1"/>
    </source>
</evidence>
<protein>
    <submittedName>
        <fullName evidence="1">Uncharacterized protein</fullName>
    </submittedName>
</protein>
<sequence length="185" mass="20823">MTEMLRSNIEDELQIDELLKQTLKENWGKRLIHTTQLIGVLGKCVMLASKPEMKDMQLDDKHFKYSSLIVNLEDVSTQGEEAFSKAHVDSSLISSRAYRVAKKDGLIDEVITGYGPIGTKSQEARRRAQLALEKLDAHVKESAKHGKETEEGFAAWKKQIEALKNATRQKQTYGFEANITTSANI</sequence>
<evidence type="ECO:0000313" key="2">
    <source>
        <dbReference type="Proteomes" id="UP001313282"/>
    </source>
</evidence>
<name>A0AAN8MLH1_9PEZI</name>
<gene>
    <name evidence="1" type="ORF">TWF718_010149</name>
</gene>
<dbReference type="Proteomes" id="UP001313282">
    <property type="component" value="Unassembled WGS sequence"/>
</dbReference>
<keyword evidence="2" id="KW-1185">Reference proteome</keyword>
<organism evidence="1 2">
    <name type="scientific">Orbilia javanica</name>
    <dbReference type="NCBI Taxonomy" id="47235"/>
    <lineage>
        <taxon>Eukaryota</taxon>
        <taxon>Fungi</taxon>
        <taxon>Dikarya</taxon>
        <taxon>Ascomycota</taxon>
        <taxon>Pezizomycotina</taxon>
        <taxon>Orbiliomycetes</taxon>
        <taxon>Orbiliales</taxon>
        <taxon>Orbiliaceae</taxon>
        <taxon>Orbilia</taxon>
    </lineage>
</organism>
<dbReference type="AlphaFoldDB" id="A0AAN8MLH1"/>
<proteinExistence type="predicted"/>
<dbReference type="EMBL" id="JAVHNR010000008">
    <property type="protein sequence ID" value="KAK6334702.1"/>
    <property type="molecule type" value="Genomic_DNA"/>
</dbReference>